<feature type="transmembrane region" description="Helical" evidence="9">
    <location>
        <begin position="6"/>
        <end position="27"/>
    </location>
</feature>
<organism evidence="13 14">
    <name type="scientific">Youngiibacter fragilis 232.1</name>
    <dbReference type="NCBI Taxonomy" id="994573"/>
    <lineage>
        <taxon>Bacteria</taxon>
        <taxon>Bacillati</taxon>
        <taxon>Bacillota</taxon>
        <taxon>Clostridia</taxon>
        <taxon>Eubacteriales</taxon>
        <taxon>Clostridiaceae</taxon>
        <taxon>Youngiibacter</taxon>
    </lineage>
</organism>
<dbReference type="InterPro" id="IPR035965">
    <property type="entry name" value="PAS-like_dom_sf"/>
</dbReference>
<dbReference type="SUPFAM" id="SSF55785">
    <property type="entry name" value="PYP-like sensor domain (PAS domain)"/>
    <property type="match status" value="1"/>
</dbReference>
<dbReference type="PROSITE" id="PS50112">
    <property type="entry name" value="PAS"/>
    <property type="match status" value="1"/>
</dbReference>
<dbReference type="InterPro" id="IPR004358">
    <property type="entry name" value="Sig_transdc_His_kin-like_C"/>
</dbReference>
<dbReference type="InterPro" id="IPR036890">
    <property type="entry name" value="HATPase_C_sf"/>
</dbReference>
<dbReference type="InterPro" id="IPR036097">
    <property type="entry name" value="HisK_dim/P_sf"/>
</dbReference>
<evidence type="ECO:0000256" key="7">
    <source>
        <dbReference type="ARBA" id="ARBA00023012"/>
    </source>
</evidence>
<dbReference type="InterPro" id="IPR003661">
    <property type="entry name" value="HisK_dim/P_dom"/>
</dbReference>
<protein>
    <recommendedName>
        <fullName evidence="3">histidine kinase</fullName>
        <ecNumber evidence="3">2.7.13.3</ecNumber>
    </recommendedName>
</protein>
<evidence type="ECO:0000313" key="14">
    <source>
        <dbReference type="Proteomes" id="UP000017747"/>
    </source>
</evidence>
<dbReference type="RefSeq" id="WP_023387281.1">
    <property type="nucleotide sequence ID" value="NZ_AXUN02000014.1"/>
</dbReference>
<dbReference type="SUPFAM" id="SSF55874">
    <property type="entry name" value="ATPase domain of HSP90 chaperone/DNA topoisomerase II/histidine kinase"/>
    <property type="match status" value="1"/>
</dbReference>
<dbReference type="GO" id="GO:0016036">
    <property type="term" value="P:cellular response to phosphate starvation"/>
    <property type="evidence" value="ECO:0007669"/>
    <property type="project" value="TreeGrafter"/>
</dbReference>
<evidence type="ECO:0000256" key="2">
    <source>
        <dbReference type="ARBA" id="ARBA00004370"/>
    </source>
</evidence>
<dbReference type="InterPro" id="IPR003660">
    <property type="entry name" value="HAMP_dom"/>
</dbReference>
<dbReference type="EMBL" id="AXUN02000014">
    <property type="protein sequence ID" value="ETA82461.1"/>
    <property type="molecule type" value="Genomic_DNA"/>
</dbReference>
<dbReference type="SMART" id="SM00304">
    <property type="entry name" value="HAMP"/>
    <property type="match status" value="1"/>
</dbReference>
<keyword evidence="5" id="KW-0808">Transferase</keyword>
<evidence type="ECO:0000256" key="5">
    <source>
        <dbReference type="ARBA" id="ARBA00022679"/>
    </source>
</evidence>
<dbReference type="SMART" id="SM00387">
    <property type="entry name" value="HATPase_c"/>
    <property type="match status" value="1"/>
</dbReference>
<dbReference type="Pfam" id="PF02518">
    <property type="entry name" value="HATPase_c"/>
    <property type="match status" value="1"/>
</dbReference>
<keyword evidence="8 9" id="KW-0472">Membrane</keyword>
<keyword evidence="9" id="KW-1133">Transmembrane helix</keyword>
<dbReference type="Proteomes" id="UP000017747">
    <property type="component" value="Unassembled WGS sequence"/>
</dbReference>
<comment type="catalytic activity">
    <reaction evidence="1">
        <text>ATP + protein L-histidine = ADP + protein N-phospho-L-histidine.</text>
        <dbReference type="EC" id="2.7.13.3"/>
    </reaction>
</comment>
<evidence type="ECO:0000256" key="4">
    <source>
        <dbReference type="ARBA" id="ARBA00022553"/>
    </source>
</evidence>
<dbReference type="Gene3D" id="6.10.340.10">
    <property type="match status" value="1"/>
</dbReference>
<dbReference type="GO" id="GO:0004721">
    <property type="term" value="F:phosphoprotein phosphatase activity"/>
    <property type="evidence" value="ECO:0007669"/>
    <property type="project" value="TreeGrafter"/>
</dbReference>
<dbReference type="OrthoDB" id="9813151at2"/>
<dbReference type="GO" id="GO:0005886">
    <property type="term" value="C:plasma membrane"/>
    <property type="evidence" value="ECO:0007669"/>
    <property type="project" value="TreeGrafter"/>
</dbReference>
<dbReference type="Pfam" id="PF13188">
    <property type="entry name" value="PAS_8"/>
    <property type="match status" value="1"/>
</dbReference>
<dbReference type="CDD" id="cd06225">
    <property type="entry name" value="HAMP"/>
    <property type="match status" value="1"/>
</dbReference>
<evidence type="ECO:0000256" key="6">
    <source>
        <dbReference type="ARBA" id="ARBA00022777"/>
    </source>
</evidence>
<dbReference type="PRINTS" id="PR00344">
    <property type="entry name" value="BCTRLSENSOR"/>
</dbReference>
<evidence type="ECO:0000256" key="8">
    <source>
        <dbReference type="ARBA" id="ARBA00023136"/>
    </source>
</evidence>
<evidence type="ECO:0000256" key="9">
    <source>
        <dbReference type="SAM" id="Phobius"/>
    </source>
</evidence>
<dbReference type="Pfam" id="PF00672">
    <property type="entry name" value="HAMP"/>
    <property type="match status" value="1"/>
</dbReference>
<evidence type="ECO:0000259" key="10">
    <source>
        <dbReference type="PROSITE" id="PS50109"/>
    </source>
</evidence>
<evidence type="ECO:0000313" key="13">
    <source>
        <dbReference type="EMBL" id="ETA82461.1"/>
    </source>
</evidence>
<keyword evidence="4" id="KW-0597">Phosphoprotein</keyword>
<keyword evidence="7" id="KW-0902">Two-component regulatory system</keyword>
<dbReference type="CDD" id="cd00082">
    <property type="entry name" value="HisKA"/>
    <property type="match status" value="1"/>
</dbReference>
<gene>
    <name evidence="13" type="ORF">T472_0201130</name>
</gene>
<dbReference type="InterPro" id="IPR003594">
    <property type="entry name" value="HATPase_dom"/>
</dbReference>
<keyword evidence="6 13" id="KW-0418">Kinase</keyword>
<dbReference type="InterPro" id="IPR000014">
    <property type="entry name" value="PAS"/>
</dbReference>
<dbReference type="SUPFAM" id="SSF158472">
    <property type="entry name" value="HAMP domain-like"/>
    <property type="match status" value="1"/>
</dbReference>
<dbReference type="SMART" id="SM00388">
    <property type="entry name" value="HisKA"/>
    <property type="match status" value="1"/>
</dbReference>
<dbReference type="Gene3D" id="1.10.287.130">
    <property type="match status" value="1"/>
</dbReference>
<dbReference type="PANTHER" id="PTHR45453">
    <property type="entry name" value="PHOSPHATE REGULON SENSOR PROTEIN PHOR"/>
    <property type="match status" value="1"/>
</dbReference>
<dbReference type="PATRIC" id="fig|994573.3.peg.206"/>
<dbReference type="FunFam" id="3.30.565.10:FF:000006">
    <property type="entry name" value="Sensor histidine kinase WalK"/>
    <property type="match status" value="1"/>
</dbReference>
<dbReference type="PANTHER" id="PTHR45453:SF1">
    <property type="entry name" value="PHOSPHATE REGULON SENSOR PROTEIN PHOR"/>
    <property type="match status" value="1"/>
</dbReference>
<comment type="caution">
    <text evidence="13">The sequence shown here is derived from an EMBL/GenBank/DDBJ whole genome shotgun (WGS) entry which is preliminary data.</text>
</comment>
<feature type="domain" description="Histidine kinase" evidence="10">
    <location>
        <begin position="346"/>
        <end position="559"/>
    </location>
</feature>
<dbReference type="Gene3D" id="3.30.565.10">
    <property type="entry name" value="Histidine kinase-like ATPase, C-terminal domain"/>
    <property type="match status" value="1"/>
</dbReference>
<dbReference type="InterPro" id="IPR005467">
    <property type="entry name" value="His_kinase_dom"/>
</dbReference>
<feature type="domain" description="PAS" evidence="11">
    <location>
        <begin position="230"/>
        <end position="272"/>
    </location>
</feature>
<name>V7IAX7_9CLOT</name>
<reference evidence="13 14" key="1">
    <citation type="journal article" date="2014" name="Genome Announc.">
        <title>Genome Sequence of Youngiibacter fragilis, the Type Strain of the Genus Youngiibacter.</title>
        <authorList>
            <person name="Wawrik C.B."/>
            <person name="Callaghan A.V."/>
            <person name="Stamps B.W."/>
            <person name="Wawrik B."/>
        </authorList>
    </citation>
    <scope>NUCLEOTIDE SEQUENCE [LARGE SCALE GENOMIC DNA]</scope>
    <source>
        <strain evidence="13 14">232.1</strain>
    </source>
</reference>
<evidence type="ECO:0000256" key="3">
    <source>
        <dbReference type="ARBA" id="ARBA00012438"/>
    </source>
</evidence>
<keyword evidence="9" id="KW-0812">Transmembrane</keyword>
<feature type="domain" description="HAMP" evidence="12">
    <location>
        <begin position="173"/>
        <end position="225"/>
    </location>
</feature>
<keyword evidence="14" id="KW-1185">Reference proteome</keyword>
<dbReference type="CDD" id="cd00075">
    <property type="entry name" value="HATPase"/>
    <property type="match status" value="1"/>
</dbReference>
<sequence>MRRRTVTSFIIAIAFIVLFMTAAFLLIADLQNTDHIKDKLAETNRILASYIESGDPDLVRIFRSVPEGTRITYISSSGDILYDSLKDDISENHLYRKEIIEASKGAVGTDIRMSASIGIRMVYSALMLQDGSYIRSAYPFSNFDLSSNYIKYLATALFLVILASSIIILRLSGFLLEPVEELSFATDRIARGELSRRVELKQDEDLARLSRNFNNMAERLETTIVESLEKQNRLEAILKSMDSGVIALDNNGNIIMMNPFSKQLFSVRGDTLGMNIGSIQNLATVYEYLGSDEEVASIRTLEGKDLKIKKADILGERMNKVGVVIVIQDLTDIKRLENLRSQFVANVSHELKTPLTSIKGFSETLRFVNDEKTRIKFLDIINEEAERLTRLINDILSLSSLEQNRELKTEEIDTVEETRRICDMLHQMAVAKSIELTLTASGTPILMGDRDNFNQMVINLVDNAIKYTEPNGKVKVRIEKSGGKLVLSVKDTGVGIPEEHLPRLFERFYRVDKSRDRAKGGTGLGLAIVKHIVLSMKGEIKVESEVGKGTTFTVSLPMD</sequence>
<dbReference type="GO" id="GO:0000155">
    <property type="term" value="F:phosphorelay sensor kinase activity"/>
    <property type="evidence" value="ECO:0007669"/>
    <property type="project" value="InterPro"/>
</dbReference>
<proteinExistence type="predicted"/>
<feature type="transmembrane region" description="Helical" evidence="9">
    <location>
        <begin position="152"/>
        <end position="176"/>
    </location>
</feature>
<dbReference type="Pfam" id="PF00512">
    <property type="entry name" value="HisKA"/>
    <property type="match status" value="1"/>
</dbReference>
<dbReference type="EC" id="2.7.13.3" evidence="3"/>
<dbReference type="FunFam" id="1.10.287.130:FF:000001">
    <property type="entry name" value="Two-component sensor histidine kinase"/>
    <property type="match status" value="1"/>
</dbReference>
<dbReference type="STRING" id="994573.T472_0201130"/>
<dbReference type="InterPro" id="IPR050351">
    <property type="entry name" value="BphY/WalK/GraS-like"/>
</dbReference>
<dbReference type="PROSITE" id="PS50885">
    <property type="entry name" value="HAMP"/>
    <property type="match status" value="1"/>
</dbReference>
<comment type="subcellular location">
    <subcellularLocation>
        <location evidence="2">Membrane</location>
    </subcellularLocation>
</comment>
<evidence type="ECO:0000256" key="1">
    <source>
        <dbReference type="ARBA" id="ARBA00000085"/>
    </source>
</evidence>
<evidence type="ECO:0000259" key="11">
    <source>
        <dbReference type="PROSITE" id="PS50112"/>
    </source>
</evidence>
<dbReference type="Gene3D" id="3.30.450.20">
    <property type="entry name" value="PAS domain"/>
    <property type="match status" value="1"/>
</dbReference>
<evidence type="ECO:0000259" key="12">
    <source>
        <dbReference type="PROSITE" id="PS50885"/>
    </source>
</evidence>
<dbReference type="eggNOG" id="COG5002">
    <property type="taxonomic scope" value="Bacteria"/>
</dbReference>
<dbReference type="PROSITE" id="PS50109">
    <property type="entry name" value="HIS_KIN"/>
    <property type="match status" value="1"/>
</dbReference>
<accession>V7IAX7</accession>
<dbReference type="SUPFAM" id="SSF47384">
    <property type="entry name" value="Homodimeric domain of signal transducing histidine kinase"/>
    <property type="match status" value="1"/>
</dbReference>
<dbReference type="AlphaFoldDB" id="V7IAX7"/>